<evidence type="ECO:0000256" key="6">
    <source>
        <dbReference type="ARBA" id="ARBA00023136"/>
    </source>
</evidence>
<organism evidence="11 12">
    <name type="scientific">Salmonella diarizonae</name>
    <dbReference type="NCBI Taxonomy" id="59204"/>
    <lineage>
        <taxon>Bacteria</taxon>
        <taxon>Pseudomonadati</taxon>
        <taxon>Pseudomonadota</taxon>
        <taxon>Gammaproteobacteria</taxon>
        <taxon>Enterobacterales</taxon>
        <taxon>Enterobacteriaceae</taxon>
        <taxon>Salmonella</taxon>
    </lineage>
</organism>
<dbReference type="AlphaFoldDB" id="A0A379TVN3"/>
<dbReference type="GO" id="GO:0090729">
    <property type="term" value="F:toxin activity"/>
    <property type="evidence" value="ECO:0007669"/>
    <property type="project" value="UniProtKB-KW"/>
</dbReference>
<evidence type="ECO:0000313" key="12">
    <source>
        <dbReference type="Proteomes" id="UP000254633"/>
    </source>
</evidence>
<keyword evidence="3 10" id="KW-0732">Signal</keyword>
<evidence type="ECO:0000313" key="11">
    <source>
        <dbReference type="EMBL" id="SUG54384.1"/>
    </source>
</evidence>
<dbReference type="InterPro" id="IPR035992">
    <property type="entry name" value="Ricin_B-like_lectins"/>
</dbReference>
<dbReference type="SUPFAM" id="SSF50370">
    <property type="entry name" value="Ricin B-like lectins"/>
    <property type="match status" value="1"/>
</dbReference>
<reference evidence="11 12" key="1">
    <citation type="submission" date="2018-06" db="EMBL/GenBank/DDBJ databases">
        <authorList>
            <consortium name="Pathogen Informatics"/>
            <person name="Doyle S."/>
        </authorList>
    </citation>
    <scope>NUCLEOTIDE SEQUENCE [LARGE SCALE GENOMIC DNA]</scope>
    <source>
        <strain evidence="11 12">NCTC10060</strain>
    </source>
</reference>
<evidence type="ECO:0000256" key="2">
    <source>
        <dbReference type="ARBA" id="ARBA00022656"/>
    </source>
</evidence>
<dbReference type="Gene3D" id="2.80.10.50">
    <property type="match status" value="1"/>
</dbReference>
<keyword evidence="7" id="KW-0564">Palmitate</keyword>
<evidence type="ECO:0000256" key="10">
    <source>
        <dbReference type="SAM" id="SignalP"/>
    </source>
</evidence>
<dbReference type="EMBL" id="UGXH01000003">
    <property type="protein sequence ID" value="SUG54384.1"/>
    <property type="molecule type" value="Genomic_DNA"/>
</dbReference>
<keyword evidence="9" id="KW-0449">Lipoprotein</keyword>
<keyword evidence="8" id="KW-0998">Cell outer membrane</keyword>
<name>A0A379TVN3_SALDZ</name>
<dbReference type="InterPro" id="IPR003558">
    <property type="entry name" value="CDtoxinA/C"/>
</dbReference>
<feature type="chain" id="PRO_5030069277" evidence="10">
    <location>
        <begin position="22"/>
        <end position="181"/>
    </location>
</feature>
<evidence type="ECO:0000256" key="9">
    <source>
        <dbReference type="ARBA" id="ARBA00023288"/>
    </source>
</evidence>
<comment type="subcellular location">
    <subcellularLocation>
        <location evidence="1">Cell outer membrane</location>
        <topology evidence="1">Lipid-anchor</topology>
    </subcellularLocation>
</comment>
<dbReference type="Pfam" id="PF03498">
    <property type="entry name" value="CDtoxinA"/>
    <property type="match status" value="1"/>
</dbReference>
<dbReference type="CDD" id="cd23413">
    <property type="entry name" value="beta-trefoil_Ricin_CdtC"/>
    <property type="match status" value="1"/>
</dbReference>
<protein>
    <submittedName>
        <fullName evidence="11">Cytolethal distending toxin A/C family</fullName>
    </submittedName>
</protein>
<dbReference type="RefSeq" id="WP_136058116.1">
    <property type="nucleotide sequence ID" value="NZ_DACWWF010000001.1"/>
</dbReference>
<proteinExistence type="predicted"/>
<keyword evidence="5" id="KW-0843">Virulence</keyword>
<evidence type="ECO:0000256" key="8">
    <source>
        <dbReference type="ARBA" id="ARBA00023237"/>
    </source>
</evidence>
<evidence type="ECO:0000256" key="5">
    <source>
        <dbReference type="ARBA" id="ARBA00023026"/>
    </source>
</evidence>
<sequence length="181" mass="20288">MKKYIIFVILSFFISPSLSFADNDMNYIPSVTIRGVFTGFVMRNNVFQDRDESVHYDLVEVSDPAFPLSQYPYGIVQFREPGGFKVGDFCAQPIDDKITTDFCSLRGVNLVRTYFSLIPTNTGAVLIKNIATGDCLSSDIEGKGFPVLKKCILPPLQSDEIYKQLWFLAPAFSASRMSPLL</sequence>
<gene>
    <name evidence="11" type="ORF">NCTC10060_01473</name>
</gene>
<keyword evidence="4" id="KW-0430">Lectin</keyword>
<dbReference type="Proteomes" id="UP000254633">
    <property type="component" value="Unassembled WGS sequence"/>
</dbReference>
<feature type="signal peptide" evidence="10">
    <location>
        <begin position="1"/>
        <end position="21"/>
    </location>
</feature>
<evidence type="ECO:0000256" key="1">
    <source>
        <dbReference type="ARBA" id="ARBA00004459"/>
    </source>
</evidence>
<accession>A0A379TVN3</accession>
<evidence type="ECO:0000256" key="3">
    <source>
        <dbReference type="ARBA" id="ARBA00022729"/>
    </source>
</evidence>
<evidence type="ECO:0000256" key="7">
    <source>
        <dbReference type="ARBA" id="ARBA00023139"/>
    </source>
</evidence>
<dbReference type="GO" id="GO:0030246">
    <property type="term" value="F:carbohydrate binding"/>
    <property type="evidence" value="ECO:0007669"/>
    <property type="project" value="UniProtKB-KW"/>
</dbReference>
<evidence type="ECO:0000256" key="4">
    <source>
        <dbReference type="ARBA" id="ARBA00022734"/>
    </source>
</evidence>
<keyword evidence="2" id="KW-0800">Toxin</keyword>
<keyword evidence="6" id="KW-0472">Membrane</keyword>
<dbReference type="GO" id="GO:0009279">
    <property type="term" value="C:cell outer membrane"/>
    <property type="evidence" value="ECO:0007669"/>
    <property type="project" value="UniProtKB-SubCell"/>
</dbReference>